<dbReference type="EMBL" id="SOSA01000149">
    <property type="protein sequence ID" value="THC95639.1"/>
    <property type="molecule type" value="Genomic_DNA"/>
</dbReference>
<evidence type="ECO:0000313" key="5">
    <source>
        <dbReference type="EMBL" id="THC95639.1"/>
    </source>
</evidence>
<dbReference type="Proteomes" id="UP000308092">
    <property type="component" value="Unassembled WGS sequence"/>
</dbReference>
<sequence length="308" mass="32491">MPPTMRSLPLLLLALQGLFQSANADTRICRFPGGKVTDDVPCTSNQNTHCCSPSSICLDNGYCYNIARQPFGISRGTCTDESWGKNCPQECIDADKKTNKGSPIVAFTTQGDDQLYCCGGLSWDANKKAMDCAGGADPFTLDSARAILGVAALTNTTLDTENYYTAGVNASQVSVAKHCDNSGNDGKNGTDGSNGDSDSKGGNNGTCSTDGSNGNKDDSKEKTAIGAGVGVPLGIIALGSLAFAFLQNRQFRRLKAQSQYATQEGMMGSLFPMGHMGHMGQMTHVEVGHQTYPAELDNPPRELMGTSK</sequence>
<keyword evidence="6" id="KW-1185">Reference proteome</keyword>
<accession>A0A4S3JJB0</accession>
<evidence type="ECO:0000313" key="4">
    <source>
        <dbReference type="EMBL" id="KAA8651628.1"/>
    </source>
</evidence>
<keyword evidence="2" id="KW-0812">Transmembrane</keyword>
<keyword evidence="2" id="KW-0472">Membrane</keyword>
<proteinExistence type="predicted"/>
<evidence type="ECO:0000256" key="1">
    <source>
        <dbReference type="SAM" id="MobiDB-lite"/>
    </source>
</evidence>
<keyword evidence="2" id="KW-1133">Transmembrane helix</keyword>
<feature type="compositionally biased region" description="Low complexity" evidence="1">
    <location>
        <begin position="181"/>
        <end position="196"/>
    </location>
</feature>
<protein>
    <recommendedName>
        <fullName evidence="8">Mid2 domain-containing protein</fullName>
    </recommendedName>
</protein>
<dbReference type="VEuPathDB" id="FungiDB:EYZ11_004901"/>
<dbReference type="OrthoDB" id="5215637at2759"/>
<reference evidence="4 7" key="2">
    <citation type="submission" date="2019-08" db="EMBL/GenBank/DDBJ databases">
        <title>The genome sequence of a newly discovered highly antifungal drug resistant Aspergillus species, Aspergillus tanneri NIH 1004.</title>
        <authorList>
            <person name="Mounaud S."/>
            <person name="Singh I."/>
            <person name="Joardar V."/>
            <person name="Pakala S."/>
            <person name="Pakala S."/>
            <person name="Venepally P."/>
            <person name="Chung J.K."/>
            <person name="Losada L."/>
            <person name="Nierman W.C."/>
        </authorList>
    </citation>
    <scope>NUCLEOTIDE SEQUENCE [LARGE SCALE GENOMIC DNA]</scope>
    <source>
        <strain evidence="4 7">NIH1004</strain>
    </source>
</reference>
<dbReference type="EMBL" id="QUQM01000002">
    <property type="protein sequence ID" value="KAA8651628.1"/>
    <property type="molecule type" value="Genomic_DNA"/>
</dbReference>
<gene>
    <name evidence="4" type="ORF">ATNIH1004_000519</name>
    <name evidence="5" type="ORF">EYZ11_004901</name>
</gene>
<reference evidence="5 6" key="1">
    <citation type="submission" date="2019-03" db="EMBL/GenBank/DDBJ databases">
        <title>The genome sequence of a newly discovered highly antifungal drug resistant Aspergillus species, Aspergillus tanneri NIH 1004.</title>
        <authorList>
            <person name="Mounaud S."/>
            <person name="Singh I."/>
            <person name="Joardar V."/>
            <person name="Pakala S."/>
            <person name="Pakala S."/>
            <person name="Venepally P."/>
            <person name="Hoover J."/>
            <person name="Nierman W."/>
            <person name="Chung J."/>
            <person name="Losada L."/>
        </authorList>
    </citation>
    <scope>NUCLEOTIDE SEQUENCE [LARGE SCALE GENOMIC DNA]</scope>
    <source>
        <strain evidence="5 6">NIH1004</strain>
    </source>
</reference>
<organism evidence="5 6">
    <name type="scientific">Aspergillus tanneri</name>
    <dbReference type="NCBI Taxonomy" id="1220188"/>
    <lineage>
        <taxon>Eukaryota</taxon>
        <taxon>Fungi</taxon>
        <taxon>Dikarya</taxon>
        <taxon>Ascomycota</taxon>
        <taxon>Pezizomycotina</taxon>
        <taxon>Eurotiomycetes</taxon>
        <taxon>Eurotiomycetidae</taxon>
        <taxon>Eurotiales</taxon>
        <taxon>Aspergillaceae</taxon>
        <taxon>Aspergillus</taxon>
        <taxon>Aspergillus subgen. Circumdati</taxon>
    </lineage>
</organism>
<evidence type="ECO:0008006" key="8">
    <source>
        <dbReference type="Google" id="ProtNLM"/>
    </source>
</evidence>
<name>A0A4S3JJB0_9EURO</name>
<dbReference type="GeneID" id="54323221"/>
<evidence type="ECO:0000313" key="6">
    <source>
        <dbReference type="Proteomes" id="UP000308092"/>
    </source>
</evidence>
<comment type="caution">
    <text evidence="5">The sequence shown here is derived from an EMBL/GenBank/DDBJ whole genome shotgun (WGS) entry which is preliminary data.</text>
</comment>
<keyword evidence="3" id="KW-0732">Signal</keyword>
<feature type="region of interest" description="Disordered" evidence="1">
    <location>
        <begin position="179"/>
        <end position="219"/>
    </location>
</feature>
<evidence type="ECO:0000313" key="7">
    <source>
        <dbReference type="Proteomes" id="UP000324241"/>
    </source>
</evidence>
<feature type="signal peptide" evidence="3">
    <location>
        <begin position="1"/>
        <end position="24"/>
    </location>
</feature>
<feature type="chain" id="PRO_5036358496" description="Mid2 domain-containing protein" evidence="3">
    <location>
        <begin position="25"/>
        <end position="308"/>
    </location>
</feature>
<feature type="transmembrane region" description="Helical" evidence="2">
    <location>
        <begin position="224"/>
        <end position="246"/>
    </location>
</feature>
<dbReference type="RefSeq" id="XP_033430989.1">
    <property type="nucleotide sequence ID" value="XM_033565232.1"/>
</dbReference>
<evidence type="ECO:0000256" key="3">
    <source>
        <dbReference type="SAM" id="SignalP"/>
    </source>
</evidence>
<dbReference type="AlphaFoldDB" id="A0A4S3JJB0"/>
<evidence type="ECO:0000256" key="2">
    <source>
        <dbReference type="SAM" id="Phobius"/>
    </source>
</evidence>
<dbReference type="Proteomes" id="UP000324241">
    <property type="component" value="Unassembled WGS sequence"/>
</dbReference>